<organism evidence="1 2">
    <name type="scientific">Allacma fusca</name>
    <dbReference type="NCBI Taxonomy" id="39272"/>
    <lineage>
        <taxon>Eukaryota</taxon>
        <taxon>Metazoa</taxon>
        <taxon>Ecdysozoa</taxon>
        <taxon>Arthropoda</taxon>
        <taxon>Hexapoda</taxon>
        <taxon>Collembola</taxon>
        <taxon>Symphypleona</taxon>
        <taxon>Sminthuridae</taxon>
        <taxon>Allacma</taxon>
    </lineage>
</organism>
<dbReference type="AlphaFoldDB" id="A0A8J2NHQ9"/>
<name>A0A8J2NHQ9_9HEXA</name>
<dbReference type="EMBL" id="CAJVCH010013797">
    <property type="protein sequence ID" value="CAG7676419.1"/>
    <property type="molecule type" value="Genomic_DNA"/>
</dbReference>
<dbReference type="Proteomes" id="UP000708208">
    <property type="component" value="Unassembled WGS sequence"/>
</dbReference>
<evidence type="ECO:0000313" key="1">
    <source>
        <dbReference type="EMBL" id="CAG7676419.1"/>
    </source>
</evidence>
<protein>
    <submittedName>
        <fullName evidence="1">Uncharacterized protein</fullName>
    </submittedName>
</protein>
<keyword evidence="2" id="KW-1185">Reference proteome</keyword>
<reference evidence="1" key="1">
    <citation type="submission" date="2021-06" db="EMBL/GenBank/DDBJ databases">
        <authorList>
            <person name="Hodson N. C."/>
            <person name="Mongue J. A."/>
            <person name="Jaron S. K."/>
        </authorList>
    </citation>
    <scope>NUCLEOTIDE SEQUENCE</scope>
</reference>
<comment type="caution">
    <text evidence="1">The sequence shown here is derived from an EMBL/GenBank/DDBJ whole genome shotgun (WGS) entry which is preliminary data.</text>
</comment>
<feature type="non-terminal residue" evidence="1">
    <location>
        <position position="1"/>
    </location>
</feature>
<sequence length="55" mass="6719">MYFSRLYEFNSAVKYFWSSASVALYIVHCDGRYRPLVSKRTSNIFELLNRYRRNE</sequence>
<proteinExistence type="predicted"/>
<evidence type="ECO:0000313" key="2">
    <source>
        <dbReference type="Proteomes" id="UP000708208"/>
    </source>
</evidence>
<gene>
    <name evidence="1" type="ORF">AFUS01_LOCUS2418</name>
</gene>
<accession>A0A8J2NHQ9</accession>